<keyword evidence="3" id="KW-1185">Reference proteome</keyword>
<organism>
    <name type="scientific">Culex quinquefasciatus</name>
    <name type="common">Southern house mosquito</name>
    <name type="synonym">Culex pungens</name>
    <dbReference type="NCBI Taxonomy" id="7176"/>
    <lineage>
        <taxon>Eukaryota</taxon>
        <taxon>Metazoa</taxon>
        <taxon>Ecdysozoa</taxon>
        <taxon>Arthropoda</taxon>
        <taxon>Hexapoda</taxon>
        <taxon>Insecta</taxon>
        <taxon>Pterygota</taxon>
        <taxon>Neoptera</taxon>
        <taxon>Endopterygota</taxon>
        <taxon>Diptera</taxon>
        <taxon>Nematocera</taxon>
        <taxon>Culicoidea</taxon>
        <taxon>Culicidae</taxon>
        <taxon>Culicinae</taxon>
        <taxon>Culicini</taxon>
        <taxon>Culex</taxon>
        <taxon>Culex</taxon>
    </lineage>
</organism>
<reference evidence="2" key="2">
    <citation type="submission" date="2020-05" db="UniProtKB">
        <authorList>
            <consortium name="EnsemblMetazoa"/>
        </authorList>
    </citation>
    <scope>IDENTIFICATION</scope>
    <source>
        <strain evidence="2">JHB</strain>
    </source>
</reference>
<dbReference type="Proteomes" id="UP000002320">
    <property type="component" value="Unassembled WGS sequence"/>
</dbReference>
<sequence length="142" mass="15619">MCVPPQNSLNSSPKNCRGSVCHFPLNLAVDLAAVEVLASPERNGCGICGVPAKARERAGLFLCPSESPRGGTNPVVIASPPELAGMTLEKRLTSYDWANQFESFQYVTRRGSFKPLCWTPNNSMLPEFLWAELFGKCVHWFT</sequence>
<evidence type="ECO:0000313" key="3">
    <source>
        <dbReference type="Proteomes" id="UP000002320"/>
    </source>
</evidence>
<proteinExistence type="predicted"/>
<gene>
    <name evidence="2" type="primary">6036764</name>
    <name evidence="1" type="ORF">CpipJ_CPIJ004737</name>
</gene>
<name>B0WDH7_CULQU</name>
<dbReference type="KEGG" id="cqu:CpipJ_CPIJ004737"/>
<dbReference type="STRING" id="7176.B0WDH7"/>
<dbReference type="VEuPathDB" id="VectorBase:CPIJ004737"/>
<dbReference type="EMBL" id="DS231897">
    <property type="protein sequence ID" value="EDS44548.1"/>
    <property type="molecule type" value="Genomic_DNA"/>
</dbReference>
<reference evidence="1" key="1">
    <citation type="submission" date="2007-03" db="EMBL/GenBank/DDBJ databases">
        <title>Annotation of Culex pipiens quinquefasciatus.</title>
        <authorList>
            <consortium name="The Broad Institute Genome Sequencing Platform"/>
            <person name="Atkinson P.W."/>
            <person name="Hemingway J."/>
            <person name="Christensen B.M."/>
            <person name="Higgs S."/>
            <person name="Kodira C."/>
            <person name="Hannick L."/>
            <person name="Megy K."/>
            <person name="O'Leary S."/>
            <person name="Pearson M."/>
            <person name="Haas B.J."/>
            <person name="Mauceli E."/>
            <person name="Wortman J.R."/>
            <person name="Lee N.H."/>
            <person name="Guigo R."/>
            <person name="Stanke M."/>
            <person name="Alvarado L."/>
            <person name="Amedeo P."/>
            <person name="Antoine C.H."/>
            <person name="Arensburger P."/>
            <person name="Bidwell S.L."/>
            <person name="Crawford M."/>
            <person name="Camaro F."/>
            <person name="Devon K."/>
            <person name="Engels R."/>
            <person name="Hammond M."/>
            <person name="Howarth C."/>
            <person name="Koehrsen M."/>
            <person name="Lawson D."/>
            <person name="Montgomery P."/>
            <person name="Nene V."/>
            <person name="Nusbaum C."/>
            <person name="Puiu D."/>
            <person name="Romero-Severson J."/>
            <person name="Severson D.W."/>
            <person name="Shumway M."/>
            <person name="Sisk P."/>
            <person name="Stolte C."/>
            <person name="Zeng Q."/>
            <person name="Eisenstadt E."/>
            <person name="Fraser-Liggett C."/>
            <person name="Strausberg R."/>
            <person name="Galagan J."/>
            <person name="Birren B."/>
            <person name="Collins F.H."/>
        </authorList>
    </citation>
    <scope>NUCLEOTIDE SEQUENCE [LARGE SCALE GENOMIC DNA]</scope>
    <source>
        <strain evidence="1">JHB</strain>
    </source>
</reference>
<dbReference type="HOGENOM" id="CLU_1817671_0_0_1"/>
<dbReference type="EnsemblMetazoa" id="CPIJ004737-RA">
    <property type="protein sequence ID" value="CPIJ004737-PA"/>
    <property type="gene ID" value="CPIJ004737"/>
</dbReference>
<accession>B0WDH7</accession>
<evidence type="ECO:0000313" key="1">
    <source>
        <dbReference type="EMBL" id="EDS44548.1"/>
    </source>
</evidence>
<evidence type="ECO:0000313" key="2">
    <source>
        <dbReference type="EnsemblMetazoa" id="CPIJ004737-PA"/>
    </source>
</evidence>
<dbReference type="OrthoDB" id="19261at2759"/>
<dbReference type="VEuPathDB" id="VectorBase:CQUJHB003020"/>
<dbReference type="AlphaFoldDB" id="B0WDH7"/>
<protein>
    <submittedName>
        <fullName evidence="1 2">Dopamine beta hydroxylase</fullName>
    </submittedName>
</protein>
<dbReference type="InParanoid" id="B0WDH7"/>